<dbReference type="GO" id="GO:0004519">
    <property type="term" value="F:endonuclease activity"/>
    <property type="evidence" value="ECO:0007669"/>
    <property type="project" value="UniProtKB-KW"/>
</dbReference>
<name>A0A061DIG3_THECC</name>
<dbReference type="CDD" id="cd10910">
    <property type="entry name" value="PIN_limkain_b1_N_like"/>
    <property type="match status" value="1"/>
</dbReference>
<dbReference type="Pfam" id="PF12872">
    <property type="entry name" value="OST-HTH"/>
    <property type="match status" value="2"/>
</dbReference>
<dbReference type="OMA" id="GHYKAPL"/>
<evidence type="ECO:0000259" key="2">
    <source>
        <dbReference type="PROSITE" id="PS51644"/>
    </source>
</evidence>
<dbReference type="InterPro" id="IPR041966">
    <property type="entry name" value="LOTUS-like"/>
</dbReference>
<dbReference type="PANTHER" id="PTHR14379:SF6">
    <property type="entry name" value="EMB|CAB71880.1"/>
    <property type="match status" value="1"/>
</dbReference>
<protein>
    <submittedName>
        <fullName evidence="3">Endonuclease or glycosyl hydrolase, putative isoform 1</fullName>
    </submittedName>
</protein>
<keyword evidence="3" id="KW-0255">Endonuclease</keyword>
<dbReference type="GO" id="GO:0004540">
    <property type="term" value="F:RNA nuclease activity"/>
    <property type="evidence" value="ECO:0007669"/>
    <property type="project" value="InterPro"/>
</dbReference>
<dbReference type="GO" id="GO:0016787">
    <property type="term" value="F:hydrolase activity"/>
    <property type="evidence" value="ECO:0007669"/>
    <property type="project" value="UniProtKB-KW"/>
</dbReference>
<dbReference type="STRING" id="3641.A0A061DIG3"/>
<dbReference type="Gene3D" id="3.30.420.610">
    <property type="entry name" value="LOTUS domain-like"/>
    <property type="match status" value="2"/>
</dbReference>
<dbReference type="InParanoid" id="A0A061DIG3"/>
<feature type="region of interest" description="Disordered" evidence="1">
    <location>
        <begin position="415"/>
        <end position="458"/>
    </location>
</feature>
<feature type="compositionally biased region" description="Acidic residues" evidence="1">
    <location>
        <begin position="945"/>
        <end position="955"/>
    </location>
</feature>
<evidence type="ECO:0000256" key="1">
    <source>
        <dbReference type="SAM" id="MobiDB-lite"/>
    </source>
</evidence>
<reference evidence="3 4" key="1">
    <citation type="journal article" date="2013" name="Genome Biol.">
        <title>The genome sequence of the most widely cultivated cacao type and its use to identify candidate genes regulating pod color.</title>
        <authorList>
            <person name="Motamayor J.C."/>
            <person name="Mockaitis K."/>
            <person name="Schmutz J."/>
            <person name="Haiminen N."/>
            <person name="Iii D.L."/>
            <person name="Cornejo O."/>
            <person name="Findley S.D."/>
            <person name="Zheng P."/>
            <person name="Utro F."/>
            <person name="Royaert S."/>
            <person name="Saski C."/>
            <person name="Jenkins J."/>
            <person name="Podicheti R."/>
            <person name="Zhao M."/>
            <person name="Scheffler B.E."/>
            <person name="Stack J.C."/>
            <person name="Feltus F.A."/>
            <person name="Mustiga G.M."/>
            <person name="Amores F."/>
            <person name="Phillips W."/>
            <person name="Marelli J.P."/>
            <person name="May G.D."/>
            <person name="Shapiro H."/>
            <person name="Ma J."/>
            <person name="Bustamante C.D."/>
            <person name="Schnell R.J."/>
            <person name="Main D."/>
            <person name="Gilbert D."/>
            <person name="Parida L."/>
            <person name="Kuhn D.N."/>
        </authorList>
    </citation>
    <scope>NUCLEOTIDE SEQUENCE [LARGE SCALE GENOMIC DNA]</scope>
    <source>
        <strain evidence="4">cv. Matina 1-6</strain>
    </source>
</reference>
<feature type="domain" description="HTH OST-type" evidence="2">
    <location>
        <begin position="796"/>
        <end position="870"/>
    </location>
</feature>
<feature type="region of interest" description="Disordered" evidence="1">
    <location>
        <begin position="871"/>
        <end position="977"/>
    </location>
</feature>
<feature type="region of interest" description="Disordered" evidence="1">
    <location>
        <begin position="526"/>
        <end position="547"/>
    </location>
</feature>
<evidence type="ECO:0000313" key="3">
    <source>
        <dbReference type="EMBL" id="EOX92374.1"/>
    </source>
</evidence>
<dbReference type="Pfam" id="PF01936">
    <property type="entry name" value="NYN"/>
    <property type="match status" value="1"/>
</dbReference>
<dbReference type="EMBL" id="CM001879">
    <property type="protein sequence ID" value="EOX92374.1"/>
    <property type="molecule type" value="Genomic_DNA"/>
</dbReference>
<dbReference type="Gene3D" id="3.40.50.1010">
    <property type="entry name" value="5'-nuclease"/>
    <property type="match status" value="1"/>
</dbReference>
<dbReference type="Proteomes" id="UP000026915">
    <property type="component" value="Chromosome 1"/>
</dbReference>
<dbReference type="eggNOG" id="ENOG502QT74">
    <property type="taxonomic scope" value="Eukaryota"/>
</dbReference>
<dbReference type="InterPro" id="IPR025605">
    <property type="entry name" value="OST-HTH/LOTUS_dom"/>
</dbReference>
<feature type="compositionally biased region" description="Polar residues" evidence="1">
    <location>
        <begin position="914"/>
        <end position="926"/>
    </location>
</feature>
<dbReference type="CDD" id="cd08824">
    <property type="entry name" value="LOTUS"/>
    <property type="match status" value="2"/>
</dbReference>
<dbReference type="PROSITE" id="PS51644">
    <property type="entry name" value="HTH_OST"/>
    <property type="match status" value="2"/>
</dbReference>
<evidence type="ECO:0000313" key="4">
    <source>
        <dbReference type="Proteomes" id="UP000026915"/>
    </source>
</evidence>
<feature type="domain" description="HTH OST-type" evidence="2">
    <location>
        <begin position="317"/>
        <end position="389"/>
    </location>
</feature>
<feature type="compositionally biased region" description="Polar residues" evidence="1">
    <location>
        <begin position="442"/>
        <end position="458"/>
    </location>
</feature>
<dbReference type="InterPro" id="IPR025677">
    <property type="entry name" value="OST-HTH-assoc_dom"/>
</dbReference>
<sequence length="1073" mass="119446">MHMHMHRTCPDAGAGGFRSLAPLFLKPSPVFLTTVRQNFPEIQNLWYEKNTIFSLTMKLKPFSLETIFSFSSSSSPPIYSLSTFISHFSTSQNHPFHSYYPSRRHEEESRHVKVSVWWDFENCNLPAGVNVFKIAHMITAAVRANGIKGPIQITAFGDIFQLSRTNQEALSSTGVNLAHVPHGGKNSADRSLLVDLMYWVSQNPPPAHLFLISGDRDFASVLHRLRMNNYNVLLASPESAPSVLCSAASIMWNWNALLKGENLTGKHYNQPPDGPSGSWYGHYKVPLENPFLVVEQPACPRTEELSEGCSDSKPRPIPKVVIKQIRQILNSYPKGISITDLRLELDRSNVGLDKDLYGYKKFSRFLLSMRRILTLKSEGDGQFLIRGITPKAGELSETSPCLSAEPVCRYGDDLTVSSRSSGDDSSVGGDLNGKSTLHHSPEVNSGVTPRKVQQSPTENDNLVKVNAEKPPEEVQQPLPVGQKIAEASNEQVTEGHQAPMLEQDSAPEVGFVRKVWRRWFGGSNGISEINSHDLPEKDDDSEVSSEKRNNYTLKKCAGFSSEREGMKEECDAKSCEVSHPVTVSSSSNDSTVDNKVSAETGENHSGKRSGLLNRIANWCKFWRSSKDSKASGDQLIDKLNQININSLKHEVFTQDSFWKDMEILMDSPRGSVLVNLSRTREEMAENLLKEGPLVLRSLSNIDLLQLVDLLISDKKWIEECPSQTSPFRITRAFEKSPCLGHSHAANGLRSIFMHTPSQANLQPKHEGEKKLQNIPDSGASSTIINKKSSDRSRCEIISDCQKLVEQIMKEHPEGYNMGLFRKLFLERYDYPLDIQRLGYKKLASLLEIVPGIKIESCYIIPESMVPDNAGLETDVPNIQGNTSHALGNSAGELPDASTKDDDFDPTWDELGPVLSTSSNKELQSVLGSKRTEDTKVAYSNYEPSVSDDEFSDSEGEISTSEQSGRQQKPGINEEDSSLLQILDSWYSSKEDEERKENSENAEGMVDCSEYHVKPSGAAEVGMRSETSLKDCGQRRRLQKNYSFVADPVGNDKDKLIDGILGSLKKSSESRMQV</sequence>
<dbReference type="AlphaFoldDB" id="A0A061DIG3"/>
<dbReference type="PANTHER" id="PTHR14379">
    <property type="entry name" value="LIMKAIN B LKAP"/>
    <property type="match status" value="1"/>
</dbReference>
<dbReference type="InterPro" id="IPR021139">
    <property type="entry name" value="NYN"/>
</dbReference>
<feature type="region of interest" description="Disordered" evidence="1">
    <location>
        <begin position="573"/>
        <end position="606"/>
    </location>
</feature>
<dbReference type="GO" id="GO:0005777">
    <property type="term" value="C:peroxisome"/>
    <property type="evidence" value="ECO:0007669"/>
    <property type="project" value="InterPro"/>
</dbReference>
<feature type="compositionally biased region" description="Low complexity" evidence="1">
    <location>
        <begin position="577"/>
        <end position="597"/>
    </location>
</feature>
<dbReference type="Gramene" id="EOX92374">
    <property type="protein sequence ID" value="EOX92374"/>
    <property type="gene ID" value="TCM_001329"/>
</dbReference>
<dbReference type="FunCoup" id="A0A061DIG3">
    <property type="interactions" value="805"/>
</dbReference>
<keyword evidence="4" id="KW-1185">Reference proteome</keyword>
<dbReference type="InterPro" id="IPR024768">
    <property type="entry name" value="Marf1"/>
</dbReference>
<dbReference type="GO" id="GO:0010468">
    <property type="term" value="P:regulation of gene expression"/>
    <property type="evidence" value="ECO:0007669"/>
    <property type="project" value="InterPro"/>
</dbReference>
<proteinExistence type="predicted"/>
<feature type="compositionally biased region" description="Polar residues" evidence="1">
    <location>
        <begin position="956"/>
        <end position="966"/>
    </location>
</feature>
<feature type="compositionally biased region" description="Low complexity" evidence="1">
    <location>
        <begin position="416"/>
        <end position="429"/>
    </location>
</feature>
<feature type="compositionally biased region" description="Polar residues" evidence="1">
    <location>
        <begin position="876"/>
        <end position="886"/>
    </location>
</feature>
<dbReference type="Pfam" id="PF14418">
    <property type="entry name" value="OHA"/>
    <property type="match status" value="1"/>
</dbReference>
<keyword evidence="3" id="KW-0378">Hydrolase</keyword>
<keyword evidence="3" id="KW-0540">Nuclease</keyword>
<accession>A0A061DIG3</accession>
<gene>
    <name evidence="3" type="ORF">TCM_001329</name>
</gene>
<organism evidence="3 4">
    <name type="scientific">Theobroma cacao</name>
    <name type="common">Cacao</name>
    <name type="synonym">Cocoa</name>
    <dbReference type="NCBI Taxonomy" id="3641"/>
    <lineage>
        <taxon>Eukaryota</taxon>
        <taxon>Viridiplantae</taxon>
        <taxon>Streptophyta</taxon>
        <taxon>Embryophyta</taxon>
        <taxon>Tracheophyta</taxon>
        <taxon>Spermatophyta</taxon>
        <taxon>Magnoliopsida</taxon>
        <taxon>eudicotyledons</taxon>
        <taxon>Gunneridae</taxon>
        <taxon>Pentapetalae</taxon>
        <taxon>rosids</taxon>
        <taxon>malvids</taxon>
        <taxon>Malvales</taxon>
        <taxon>Malvaceae</taxon>
        <taxon>Byttnerioideae</taxon>
        <taxon>Theobroma</taxon>
    </lineage>
</organism>